<dbReference type="AlphaFoldDB" id="A0A6S6PIP5"/>
<dbReference type="EMBL" id="AP023328">
    <property type="protein sequence ID" value="BCI69059.1"/>
    <property type="molecule type" value="Genomic_DNA"/>
</dbReference>
<dbReference type="Proteomes" id="UP000515220">
    <property type="component" value="Plasmid pAAJCM20276_2"/>
</dbReference>
<protein>
    <submittedName>
        <fullName evidence="3">Uncharacterized protein</fullName>
    </submittedName>
</protein>
<proteinExistence type="predicted"/>
<feature type="compositionally biased region" description="Basic and acidic residues" evidence="1">
    <location>
        <begin position="19"/>
        <end position="46"/>
    </location>
</feature>
<evidence type="ECO:0000256" key="1">
    <source>
        <dbReference type="SAM" id="MobiDB-lite"/>
    </source>
</evidence>
<organism evidence="3 5">
    <name type="scientific">Acetobacter aceti</name>
    <dbReference type="NCBI Taxonomy" id="435"/>
    <lineage>
        <taxon>Bacteria</taxon>
        <taxon>Pseudomonadati</taxon>
        <taxon>Pseudomonadota</taxon>
        <taxon>Alphaproteobacteria</taxon>
        <taxon>Acetobacterales</taxon>
        <taxon>Acetobacteraceae</taxon>
        <taxon>Acetobacter</taxon>
        <taxon>Acetobacter subgen. Acetobacter</taxon>
    </lineage>
</organism>
<evidence type="ECO:0000313" key="2">
    <source>
        <dbReference type="EMBL" id="BCI68749.1"/>
    </source>
</evidence>
<geneLocation type="plasmid" evidence="3 5">
    <name>pAAJCM20276_1</name>
</geneLocation>
<dbReference type="RefSeq" id="WP_232091748.1">
    <property type="nucleotide sequence ID" value="NZ_AP023326.1"/>
</dbReference>
<reference evidence="3 5" key="1">
    <citation type="submission" date="2020-07" db="EMBL/GenBank/DDBJ databases">
        <title>Complete Genome Sequence of an acetic acid bacterium, Acetobacter aceti JCM20276.</title>
        <authorList>
            <person name="Hirose Y."/>
            <person name="Mihara H."/>
        </authorList>
    </citation>
    <scope>NUCLEOTIDE SEQUENCE [LARGE SCALE GENOMIC DNA]</scope>
    <source>
        <strain evidence="3 5">JCM20276</strain>
        <plasmid evidence="3 5">pAAJCM20276_1</plasmid>
        <plasmid evidence="4 5">pAAJCM20276_2</plasmid>
    </source>
</reference>
<gene>
    <name evidence="2" type="ORF">AAJCM20276_33730</name>
    <name evidence="3" type="ORF">AAJCM20276_36210</name>
    <name evidence="4" type="ORF">AAJCM20276_36830</name>
</gene>
<dbReference type="EMBL" id="AP023326">
    <property type="protein sequence ID" value="BCI68749.1"/>
    <property type="molecule type" value="Genomic_DNA"/>
</dbReference>
<evidence type="ECO:0000313" key="4">
    <source>
        <dbReference type="EMBL" id="BCI69059.1"/>
    </source>
</evidence>
<dbReference type="Proteomes" id="UP000515220">
    <property type="component" value="Chromosome"/>
</dbReference>
<accession>A0A6S6PIP5</accession>
<feature type="region of interest" description="Disordered" evidence="1">
    <location>
        <begin position="1"/>
        <end position="46"/>
    </location>
</feature>
<dbReference type="Proteomes" id="UP000515220">
    <property type="component" value="Plasmid pAAJCM20276_1"/>
</dbReference>
<evidence type="ECO:0000313" key="5">
    <source>
        <dbReference type="Proteomes" id="UP000515220"/>
    </source>
</evidence>
<keyword evidence="3" id="KW-0614">Plasmid</keyword>
<name>A0A6S6PIP5_ACEAC</name>
<evidence type="ECO:0000313" key="3">
    <source>
        <dbReference type="EMBL" id="BCI68997.1"/>
    </source>
</evidence>
<geneLocation type="plasmid" evidence="4 5">
    <name>pAAJCM20276_2</name>
</geneLocation>
<dbReference type="EMBL" id="AP023327">
    <property type="protein sequence ID" value="BCI68997.1"/>
    <property type="molecule type" value="Genomic_DNA"/>
</dbReference>
<sequence length="64" mass="7438">MVSAGSRGENTARPRHRYRLAERKEKDCDRQPPQRADVQHTNEGRLDGMQRELTLMSIMLAEFP</sequence>